<dbReference type="InterPro" id="IPR049326">
    <property type="entry name" value="Rhodopsin_dom_fungi"/>
</dbReference>
<organism evidence="9 10">
    <name type="scientific">Fusarium oxysporum</name>
    <name type="common">Fusarium vascular wilt</name>
    <dbReference type="NCBI Taxonomy" id="5507"/>
    <lineage>
        <taxon>Eukaryota</taxon>
        <taxon>Fungi</taxon>
        <taxon>Dikarya</taxon>
        <taxon>Ascomycota</taxon>
        <taxon>Pezizomycotina</taxon>
        <taxon>Sordariomycetes</taxon>
        <taxon>Hypocreomycetidae</taxon>
        <taxon>Hypocreales</taxon>
        <taxon>Nectriaceae</taxon>
        <taxon>Fusarium</taxon>
        <taxon>Fusarium oxysporum species complex</taxon>
    </lineage>
</organism>
<feature type="transmembrane region" description="Helical" evidence="7">
    <location>
        <begin position="52"/>
        <end position="76"/>
    </location>
</feature>
<feature type="domain" description="Rhodopsin" evidence="8">
    <location>
        <begin position="36"/>
        <end position="272"/>
    </location>
</feature>
<sequence>MAITEQEAAKSSHTHLVMVILVVCFAFCVSILFVALRFWCRCIIGLSYWDDAAAVMALLCIIGMGSCILTLVPLGLNDPTGTLPEDKTTPFYKHKCTYIAAFFYKEGLFWAKMTFLLLYYKIVTLSYWRSAYLGAIMVVVLWNICQILIFFLQCAPLEAVWNRDLRMKCVTNRLELAYVCAGINILTDLVVAILPLPVIWKLNLRRSQKIALSTVFGLGCCSIALAIVRIKWVERWSLTTWDIVRPQLWALAEVTSALVCACIPTFKPLLSKINGIIVGRKRNATEFVLEGHRSDVEFNAGSIKHSEGFSEKPRHDRVYGSETSAAVEQHPWL</sequence>
<dbReference type="EMBL" id="JAAFOW010000732">
    <property type="protein sequence ID" value="KAF5264472.1"/>
    <property type="molecule type" value="Genomic_DNA"/>
</dbReference>
<evidence type="ECO:0000256" key="2">
    <source>
        <dbReference type="ARBA" id="ARBA00022692"/>
    </source>
</evidence>
<dbReference type="AlphaFoldDB" id="A0A8H5ELN7"/>
<evidence type="ECO:0000256" key="5">
    <source>
        <dbReference type="ARBA" id="ARBA00038359"/>
    </source>
</evidence>
<protein>
    <recommendedName>
        <fullName evidence="8">Rhodopsin domain-containing protein</fullName>
    </recommendedName>
</protein>
<comment type="subcellular location">
    <subcellularLocation>
        <location evidence="1">Membrane</location>
        <topology evidence="1">Multi-pass membrane protein</topology>
    </subcellularLocation>
</comment>
<reference evidence="9" key="1">
    <citation type="submission" date="2020-02" db="EMBL/GenBank/DDBJ databases">
        <title>Identification and distribution of gene clusters putatively required for synthesis of sphingolipid metabolism inhibitors in phylogenetically diverse species of the filamentous fungus Fusarium.</title>
        <authorList>
            <person name="Kim H.-S."/>
            <person name="Busman M."/>
            <person name="Brown D.W."/>
            <person name="Divon H."/>
            <person name="Uhlig S."/>
            <person name="Proctor R.H."/>
        </authorList>
    </citation>
    <scope>NUCLEOTIDE SEQUENCE [LARGE SCALE GENOMIC DNA]</scope>
    <source>
        <strain evidence="9">NRRL 39464</strain>
    </source>
</reference>
<evidence type="ECO:0000256" key="3">
    <source>
        <dbReference type="ARBA" id="ARBA00022989"/>
    </source>
</evidence>
<evidence type="ECO:0000256" key="7">
    <source>
        <dbReference type="SAM" id="Phobius"/>
    </source>
</evidence>
<feature type="transmembrane region" description="Helical" evidence="7">
    <location>
        <begin position="176"/>
        <end position="198"/>
    </location>
</feature>
<feature type="compositionally biased region" description="Basic and acidic residues" evidence="6">
    <location>
        <begin position="307"/>
        <end position="319"/>
    </location>
</feature>
<gene>
    <name evidence="9" type="ORF">FOXYS1_4758</name>
</gene>
<evidence type="ECO:0000313" key="10">
    <source>
        <dbReference type="Proteomes" id="UP000558688"/>
    </source>
</evidence>
<evidence type="ECO:0000256" key="4">
    <source>
        <dbReference type="ARBA" id="ARBA00023136"/>
    </source>
</evidence>
<keyword evidence="2 7" id="KW-0812">Transmembrane</keyword>
<dbReference type="Pfam" id="PF20684">
    <property type="entry name" value="Fung_rhodopsin"/>
    <property type="match status" value="1"/>
</dbReference>
<dbReference type="GO" id="GO:0016020">
    <property type="term" value="C:membrane"/>
    <property type="evidence" value="ECO:0007669"/>
    <property type="project" value="UniProtKB-SubCell"/>
</dbReference>
<dbReference type="PANTHER" id="PTHR33048">
    <property type="entry name" value="PTH11-LIKE INTEGRAL MEMBRANE PROTEIN (AFU_ORTHOLOGUE AFUA_5G11245)"/>
    <property type="match status" value="1"/>
</dbReference>
<comment type="similarity">
    <text evidence="5">Belongs to the SAT4 family.</text>
</comment>
<keyword evidence="3 7" id="KW-1133">Transmembrane helix</keyword>
<feature type="transmembrane region" description="Helical" evidence="7">
    <location>
        <begin position="131"/>
        <end position="152"/>
    </location>
</feature>
<dbReference type="InterPro" id="IPR052337">
    <property type="entry name" value="SAT4-like"/>
</dbReference>
<evidence type="ECO:0000256" key="1">
    <source>
        <dbReference type="ARBA" id="ARBA00004141"/>
    </source>
</evidence>
<feature type="transmembrane region" description="Helical" evidence="7">
    <location>
        <begin position="16"/>
        <end position="40"/>
    </location>
</feature>
<evidence type="ECO:0000313" key="9">
    <source>
        <dbReference type="EMBL" id="KAF5264472.1"/>
    </source>
</evidence>
<accession>A0A8H5ELN7</accession>
<dbReference type="PANTHER" id="PTHR33048:SF47">
    <property type="entry name" value="INTEGRAL MEMBRANE PROTEIN-RELATED"/>
    <property type="match status" value="1"/>
</dbReference>
<keyword evidence="4 7" id="KW-0472">Membrane</keyword>
<dbReference type="Proteomes" id="UP000558688">
    <property type="component" value="Unassembled WGS sequence"/>
</dbReference>
<comment type="caution">
    <text evidence="9">The sequence shown here is derived from an EMBL/GenBank/DDBJ whole genome shotgun (WGS) entry which is preliminary data.</text>
</comment>
<evidence type="ECO:0000256" key="6">
    <source>
        <dbReference type="SAM" id="MobiDB-lite"/>
    </source>
</evidence>
<evidence type="ECO:0000259" key="8">
    <source>
        <dbReference type="Pfam" id="PF20684"/>
    </source>
</evidence>
<proteinExistence type="inferred from homology"/>
<feature type="region of interest" description="Disordered" evidence="6">
    <location>
        <begin position="307"/>
        <end position="333"/>
    </location>
</feature>
<feature type="transmembrane region" description="Helical" evidence="7">
    <location>
        <begin position="210"/>
        <end position="228"/>
    </location>
</feature>
<feature type="transmembrane region" description="Helical" evidence="7">
    <location>
        <begin position="96"/>
        <end position="119"/>
    </location>
</feature>
<name>A0A8H5ELN7_FUSOX</name>